<keyword evidence="4 9" id="KW-0808">Transferase</keyword>
<dbReference type="InterPro" id="IPR027417">
    <property type="entry name" value="P-loop_NTPase"/>
</dbReference>
<dbReference type="EC" id="2.7.4.8" evidence="2 9"/>
<proteinExistence type="inferred from homology"/>
<comment type="catalytic activity">
    <reaction evidence="9">
        <text>GMP + ATP = GDP + ADP</text>
        <dbReference type="Rhea" id="RHEA:20780"/>
        <dbReference type="ChEBI" id="CHEBI:30616"/>
        <dbReference type="ChEBI" id="CHEBI:58115"/>
        <dbReference type="ChEBI" id="CHEBI:58189"/>
        <dbReference type="ChEBI" id="CHEBI:456216"/>
        <dbReference type="EC" id="2.7.4.8"/>
    </reaction>
</comment>
<keyword evidence="7 9" id="KW-0067">ATP-binding</keyword>
<comment type="subcellular location">
    <subcellularLocation>
        <location evidence="9">Cytoplasm</location>
    </subcellularLocation>
</comment>
<dbReference type="InterPro" id="IPR017665">
    <property type="entry name" value="Guanylate_kinase"/>
</dbReference>
<evidence type="ECO:0000256" key="7">
    <source>
        <dbReference type="ARBA" id="ARBA00022840"/>
    </source>
</evidence>
<evidence type="ECO:0000259" key="10">
    <source>
        <dbReference type="PROSITE" id="PS50052"/>
    </source>
</evidence>
<dbReference type="AlphaFoldDB" id="A0A6B1DWR9"/>
<evidence type="ECO:0000313" key="11">
    <source>
        <dbReference type="EMBL" id="MYD91092.1"/>
    </source>
</evidence>
<evidence type="ECO:0000256" key="8">
    <source>
        <dbReference type="ARBA" id="ARBA00030128"/>
    </source>
</evidence>
<comment type="caution">
    <text evidence="11">The sequence shown here is derived from an EMBL/GenBank/DDBJ whole genome shotgun (WGS) entry which is preliminary data.</text>
</comment>
<protein>
    <recommendedName>
        <fullName evidence="3 9">Guanylate kinase</fullName>
        <ecNumber evidence="2 9">2.7.4.8</ecNumber>
    </recommendedName>
    <alternativeName>
        <fullName evidence="8 9">GMP kinase</fullName>
    </alternativeName>
</protein>
<dbReference type="PANTHER" id="PTHR23117">
    <property type="entry name" value="GUANYLATE KINASE-RELATED"/>
    <property type="match status" value="1"/>
</dbReference>
<dbReference type="GO" id="GO:0004385">
    <property type="term" value="F:GMP kinase activity"/>
    <property type="evidence" value="ECO:0007669"/>
    <property type="project" value="UniProtKB-UniRule"/>
</dbReference>
<dbReference type="InterPro" id="IPR020590">
    <property type="entry name" value="Guanylate_kinase_CS"/>
</dbReference>
<keyword evidence="9" id="KW-0963">Cytoplasm</keyword>
<evidence type="ECO:0000256" key="1">
    <source>
        <dbReference type="ARBA" id="ARBA00005790"/>
    </source>
</evidence>
<keyword evidence="6 9" id="KW-0418">Kinase</keyword>
<dbReference type="NCBIfam" id="TIGR03263">
    <property type="entry name" value="guanyl_kin"/>
    <property type="match status" value="1"/>
</dbReference>
<name>A0A6B1DWR9_9CHLR</name>
<dbReference type="Gene3D" id="3.40.50.300">
    <property type="entry name" value="P-loop containing nucleotide triphosphate hydrolases"/>
    <property type="match status" value="1"/>
</dbReference>
<dbReference type="HAMAP" id="MF_00328">
    <property type="entry name" value="Guanylate_kinase"/>
    <property type="match status" value="1"/>
</dbReference>
<feature type="domain" description="Guanylate kinase-like" evidence="10">
    <location>
        <begin position="27"/>
        <end position="207"/>
    </location>
</feature>
<dbReference type="SUPFAM" id="SSF52540">
    <property type="entry name" value="P-loop containing nucleoside triphosphate hydrolases"/>
    <property type="match status" value="1"/>
</dbReference>
<sequence length="220" mass="24882">MPENNAGNEVQEQDPSHIYEAVCHQRPLVVVLSGPSGVGKDTTLSGLKKRMSGAHFIVTATTRPIRPGEIDGVDYHFVDKSRFADMIEQGEFLEYANVYGDYKGIPKEQVQSALDRDQDVILRIDVQGAETIRKLIPEAITIFLTAPSEDELVARLKERKSDPPGQLRMRIAEARQEMKRINEFQYVVVNRDNLQDVTVEQVCSIILAEKARYDWSPIEL</sequence>
<dbReference type="CDD" id="cd00071">
    <property type="entry name" value="GMPK"/>
    <property type="match status" value="1"/>
</dbReference>
<dbReference type="GO" id="GO:0005524">
    <property type="term" value="F:ATP binding"/>
    <property type="evidence" value="ECO:0007669"/>
    <property type="project" value="UniProtKB-UniRule"/>
</dbReference>
<evidence type="ECO:0000256" key="6">
    <source>
        <dbReference type="ARBA" id="ARBA00022777"/>
    </source>
</evidence>
<evidence type="ECO:0000256" key="4">
    <source>
        <dbReference type="ARBA" id="ARBA00022679"/>
    </source>
</evidence>
<feature type="binding site" evidence="9">
    <location>
        <begin position="34"/>
        <end position="41"/>
    </location>
    <ligand>
        <name>ATP</name>
        <dbReference type="ChEBI" id="CHEBI:30616"/>
    </ligand>
</feature>
<dbReference type="InterPro" id="IPR008145">
    <property type="entry name" value="GK/Ca_channel_bsu"/>
</dbReference>
<evidence type="ECO:0000256" key="2">
    <source>
        <dbReference type="ARBA" id="ARBA00012961"/>
    </source>
</evidence>
<dbReference type="PROSITE" id="PS00856">
    <property type="entry name" value="GUANYLATE_KINASE_1"/>
    <property type="match status" value="1"/>
</dbReference>
<reference evidence="11" key="1">
    <citation type="submission" date="2019-09" db="EMBL/GenBank/DDBJ databases">
        <title>Characterisation of the sponge microbiome using genome-centric metagenomics.</title>
        <authorList>
            <person name="Engelberts J.P."/>
            <person name="Robbins S.J."/>
            <person name="De Goeij J.M."/>
            <person name="Aranda M."/>
            <person name="Bell S.C."/>
            <person name="Webster N.S."/>
        </authorList>
    </citation>
    <scope>NUCLEOTIDE SEQUENCE</scope>
    <source>
        <strain evidence="11">SB0662_bin_9</strain>
    </source>
</reference>
<dbReference type="FunFam" id="3.30.63.10:FF:000002">
    <property type="entry name" value="Guanylate kinase 1"/>
    <property type="match status" value="1"/>
</dbReference>
<dbReference type="GO" id="GO:0005829">
    <property type="term" value="C:cytosol"/>
    <property type="evidence" value="ECO:0007669"/>
    <property type="project" value="TreeGrafter"/>
</dbReference>
<dbReference type="Gene3D" id="3.30.63.10">
    <property type="entry name" value="Guanylate Kinase phosphate binding domain"/>
    <property type="match status" value="1"/>
</dbReference>
<dbReference type="EMBL" id="VXPY01000086">
    <property type="protein sequence ID" value="MYD91092.1"/>
    <property type="molecule type" value="Genomic_DNA"/>
</dbReference>
<dbReference type="InterPro" id="IPR008144">
    <property type="entry name" value="Guanylate_kin-like_dom"/>
</dbReference>
<dbReference type="SMART" id="SM00072">
    <property type="entry name" value="GuKc"/>
    <property type="match status" value="1"/>
</dbReference>
<evidence type="ECO:0000256" key="9">
    <source>
        <dbReference type="HAMAP-Rule" id="MF_00328"/>
    </source>
</evidence>
<evidence type="ECO:0000256" key="5">
    <source>
        <dbReference type="ARBA" id="ARBA00022741"/>
    </source>
</evidence>
<dbReference type="PROSITE" id="PS50052">
    <property type="entry name" value="GUANYLATE_KINASE_2"/>
    <property type="match status" value="1"/>
</dbReference>
<organism evidence="11">
    <name type="scientific">Caldilineaceae bacterium SB0662_bin_9</name>
    <dbReference type="NCBI Taxonomy" id="2605258"/>
    <lineage>
        <taxon>Bacteria</taxon>
        <taxon>Bacillati</taxon>
        <taxon>Chloroflexota</taxon>
        <taxon>Caldilineae</taxon>
        <taxon>Caldilineales</taxon>
        <taxon>Caldilineaceae</taxon>
    </lineage>
</organism>
<dbReference type="PANTHER" id="PTHR23117:SF13">
    <property type="entry name" value="GUANYLATE KINASE"/>
    <property type="match status" value="1"/>
</dbReference>
<evidence type="ECO:0000256" key="3">
    <source>
        <dbReference type="ARBA" id="ARBA00016296"/>
    </source>
</evidence>
<comment type="function">
    <text evidence="9">Essential for recycling GMP and indirectly, cGMP.</text>
</comment>
<keyword evidence="5 9" id="KW-0547">Nucleotide-binding</keyword>
<accession>A0A6B1DWR9</accession>
<dbReference type="Pfam" id="PF00625">
    <property type="entry name" value="Guanylate_kin"/>
    <property type="match status" value="1"/>
</dbReference>
<comment type="similarity">
    <text evidence="1 9">Belongs to the guanylate kinase family.</text>
</comment>
<gene>
    <name evidence="9" type="primary">gmk</name>
    <name evidence="11" type="ORF">F4Y08_12280</name>
</gene>